<dbReference type="GO" id="GO:0000278">
    <property type="term" value="P:mitotic cell cycle"/>
    <property type="evidence" value="ECO:0007669"/>
    <property type="project" value="TreeGrafter"/>
</dbReference>
<dbReference type="GO" id="GO:0051301">
    <property type="term" value="P:cell division"/>
    <property type="evidence" value="ECO:0007669"/>
    <property type="project" value="InterPro"/>
</dbReference>
<protein>
    <recommendedName>
        <fullName evidence="2">SKA complex subunit 1</fullName>
    </recommendedName>
    <alternativeName>
        <fullName evidence="3">Spindle and kinetochore-associated protein 1</fullName>
    </alternativeName>
</protein>
<evidence type="ECO:0000313" key="6">
    <source>
        <dbReference type="WBParaSite" id="Hba_18119"/>
    </source>
</evidence>
<dbReference type="PANTHER" id="PTHR28573">
    <property type="entry name" value="SPINDLE AND KINETOCHORE-ASSOCIATED PROTEIN 1"/>
    <property type="match status" value="1"/>
</dbReference>
<dbReference type="Gene3D" id="1.10.10.1890">
    <property type="entry name" value="Ska1 microtubule binding domain-like"/>
    <property type="match status" value="1"/>
</dbReference>
<dbReference type="GO" id="GO:0007059">
    <property type="term" value="P:chromosome segregation"/>
    <property type="evidence" value="ECO:0007669"/>
    <property type="project" value="InterPro"/>
</dbReference>
<dbReference type="GO" id="GO:0000940">
    <property type="term" value="C:outer kinetochore"/>
    <property type="evidence" value="ECO:0007669"/>
    <property type="project" value="TreeGrafter"/>
</dbReference>
<dbReference type="GO" id="GO:0072686">
    <property type="term" value="C:mitotic spindle"/>
    <property type="evidence" value="ECO:0007669"/>
    <property type="project" value="TreeGrafter"/>
</dbReference>
<name>A0A1I7XKU0_HETBA</name>
<dbReference type="Proteomes" id="UP000095283">
    <property type="component" value="Unplaced"/>
</dbReference>
<reference evidence="6" key="1">
    <citation type="submission" date="2016-11" db="UniProtKB">
        <authorList>
            <consortium name="WormBaseParasite"/>
        </authorList>
    </citation>
    <scope>IDENTIFICATION</scope>
</reference>
<dbReference type="AlphaFoldDB" id="A0A1I7XKU0"/>
<evidence type="ECO:0000256" key="3">
    <source>
        <dbReference type="ARBA" id="ARBA00047202"/>
    </source>
</evidence>
<evidence type="ECO:0000256" key="1">
    <source>
        <dbReference type="ARBA" id="ARBA00006836"/>
    </source>
</evidence>
<dbReference type="InterPro" id="IPR042031">
    <property type="entry name" value="SKA1_MBD_sf"/>
</dbReference>
<dbReference type="Pfam" id="PF07160">
    <property type="entry name" value="SKA1"/>
    <property type="match status" value="1"/>
</dbReference>
<keyword evidence="5" id="KW-1185">Reference proteome</keyword>
<evidence type="ECO:0000313" key="5">
    <source>
        <dbReference type="Proteomes" id="UP000095283"/>
    </source>
</evidence>
<evidence type="ECO:0000256" key="4">
    <source>
        <dbReference type="SAM" id="MobiDB-lite"/>
    </source>
</evidence>
<dbReference type="InterPro" id="IPR009829">
    <property type="entry name" value="SKA1"/>
</dbReference>
<organism evidence="5 6">
    <name type="scientific">Heterorhabditis bacteriophora</name>
    <name type="common">Entomopathogenic nematode worm</name>
    <dbReference type="NCBI Taxonomy" id="37862"/>
    <lineage>
        <taxon>Eukaryota</taxon>
        <taxon>Metazoa</taxon>
        <taxon>Ecdysozoa</taxon>
        <taxon>Nematoda</taxon>
        <taxon>Chromadorea</taxon>
        <taxon>Rhabditida</taxon>
        <taxon>Rhabditina</taxon>
        <taxon>Rhabditomorpha</taxon>
        <taxon>Strongyloidea</taxon>
        <taxon>Heterorhabditidae</taxon>
        <taxon>Heterorhabditis</taxon>
    </lineage>
</organism>
<dbReference type="GO" id="GO:0008017">
    <property type="term" value="F:microtubule binding"/>
    <property type="evidence" value="ECO:0007669"/>
    <property type="project" value="InterPro"/>
</dbReference>
<comment type="similarity">
    <text evidence="1">Belongs to the SKA1 family.</text>
</comment>
<sequence>MGSQLDLPLDNAFLDPIMNRRNEIVENIETILPPTKVQQVQTTTTVDDKSLASTKVKGSNNTEAIKVQHIVQPLTVEEFESIPKYMRGRMTESELNDIIARFDEFLLEKRRLLRVPFNKLSVKDKDQICKWKEQVSTTGLNGPKMGNKKDSDKSPSWVGEKEINPDLITDTKYTISVLGPEKCKSNDDCNGDITKMDIVVQKIPRPEYPDLETVLVLMPYEVVREQYTAQLFRYYEQITFLPSEEEH</sequence>
<dbReference type="WBParaSite" id="Hba_18119">
    <property type="protein sequence ID" value="Hba_18119"/>
    <property type="gene ID" value="Hba_18119"/>
</dbReference>
<dbReference type="PANTHER" id="PTHR28573:SF1">
    <property type="entry name" value="SPINDLE AND KINETOCHORE-ASSOCIATED PROTEIN 1"/>
    <property type="match status" value="1"/>
</dbReference>
<accession>A0A1I7XKU0</accession>
<dbReference type="GO" id="GO:0031110">
    <property type="term" value="P:regulation of microtubule polymerization or depolymerization"/>
    <property type="evidence" value="ECO:0007669"/>
    <property type="project" value="TreeGrafter"/>
</dbReference>
<dbReference type="GO" id="GO:0005876">
    <property type="term" value="C:spindle microtubule"/>
    <property type="evidence" value="ECO:0007669"/>
    <property type="project" value="TreeGrafter"/>
</dbReference>
<evidence type="ECO:0000256" key="2">
    <source>
        <dbReference type="ARBA" id="ARBA00047182"/>
    </source>
</evidence>
<feature type="compositionally biased region" description="Basic and acidic residues" evidence="4">
    <location>
        <begin position="147"/>
        <end position="160"/>
    </location>
</feature>
<proteinExistence type="inferred from homology"/>
<feature type="region of interest" description="Disordered" evidence="4">
    <location>
        <begin position="139"/>
        <end position="160"/>
    </location>
</feature>